<dbReference type="SMART" id="SM01318">
    <property type="entry name" value="SVWC"/>
    <property type="match status" value="1"/>
</dbReference>
<protein>
    <recommendedName>
        <fullName evidence="5">Single domain-containing protein</fullName>
    </recommendedName>
</protein>
<dbReference type="EMBL" id="LSRL02000610">
    <property type="protein sequence ID" value="TDG40302.1"/>
    <property type="molecule type" value="Genomic_DNA"/>
</dbReference>
<feature type="signal peptide" evidence="4">
    <location>
        <begin position="1"/>
        <end position="19"/>
    </location>
</feature>
<feature type="domain" description="Single" evidence="5">
    <location>
        <begin position="111"/>
        <end position="171"/>
    </location>
</feature>
<evidence type="ECO:0000313" key="6">
    <source>
        <dbReference type="EMBL" id="TDG40302.1"/>
    </source>
</evidence>
<feature type="compositionally biased region" description="Gly residues" evidence="3">
    <location>
        <begin position="184"/>
        <end position="212"/>
    </location>
</feature>
<feature type="compositionally biased region" description="Pro residues" evidence="3">
    <location>
        <begin position="48"/>
        <end position="60"/>
    </location>
</feature>
<dbReference type="OMA" id="CANALVY"/>
<keyword evidence="7" id="KW-1185">Reference proteome</keyword>
<proteinExistence type="predicted"/>
<evidence type="ECO:0000256" key="1">
    <source>
        <dbReference type="ARBA" id="ARBA00004613"/>
    </source>
</evidence>
<dbReference type="Pfam" id="PF15430">
    <property type="entry name" value="SVWC"/>
    <property type="match status" value="1"/>
</dbReference>
<gene>
    <name evidence="6" type="ORF">AWZ03_013274</name>
</gene>
<reference evidence="6 7" key="1">
    <citation type="journal article" date="2019" name="J. Hered.">
        <title>An Improved Genome Assembly for Drosophila navojoa, the Basal Species in the mojavensis Cluster.</title>
        <authorList>
            <person name="Vanderlinde T."/>
            <person name="Dupim E.G."/>
            <person name="Nazario-Yepiz N.O."/>
            <person name="Carvalho A.B."/>
        </authorList>
    </citation>
    <scope>NUCLEOTIDE SEQUENCE [LARGE SCALE GENOMIC DNA]</scope>
    <source>
        <strain evidence="6">Navoj_Jal97</strain>
        <tissue evidence="6">Whole organism</tissue>
    </source>
</reference>
<dbReference type="GO" id="GO:0005576">
    <property type="term" value="C:extracellular region"/>
    <property type="evidence" value="ECO:0007669"/>
    <property type="project" value="UniProtKB-SubCell"/>
</dbReference>
<evidence type="ECO:0000313" key="7">
    <source>
        <dbReference type="Proteomes" id="UP000295192"/>
    </source>
</evidence>
<organism evidence="6 7">
    <name type="scientific">Drosophila navojoa</name>
    <name type="common">Fruit fly</name>
    <dbReference type="NCBI Taxonomy" id="7232"/>
    <lineage>
        <taxon>Eukaryota</taxon>
        <taxon>Metazoa</taxon>
        <taxon>Ecdysozoa</taxon>
        <taxon>Arthropoda</taxon>
        <taxon>Hexapoda</taxon>
        <taxon>Insecta</taxon>
        <taxon>Pterygota</taxon>
        <taxon>Neoptera</taxon>
        <taxon>Endopterygota</taxon>
        <taxon>Diptera</taxon>
        <taxon>Brachycera</taxon>
        <taxon>Muscomorpha</taxon>
        <taxon>Ephydroidea</taxon>
        <taxon>Drosophilidae</taxon>
        <taxon>Drosophila</taxon>
    </lineage>
</organism>
<dbReference type="Proteomes" id="UP000295192">
    <property type="component" value="Unassembled WGS sequence"/>
</dbReference>
<comment type="caution">
    <text evidence="6">The sequence shown here is derived from an EMBL/GenBank/DDBJ whole genome shotgun (WGS) entry which is preliminary data.</text>
</comment>
<sequence length="236" mass="23570">MKLSLNVLTLLSLALCANALVYYTKMDKGANGCKPKSSAAGKPEKPGSPDPTNAPNPTDPTKPSERRARDDTGKAPDQGPPAEPGGTDSSGGGTDSSGGGGGGGGEGGGGGGGEIKVGEFVNDENTCGVNVCQNTEGDALVLYCQKPAPFEMCSTDGVSTKTPFPECCWTCVAYTNCEETDRTGTGGGGDTGDGGDGGGGDGDGATPDGGGDGDAETRTMPKKGKKNRKAIDFKKY</sequence>
<name>A0A484AWC1_DRONA</name>
<feature type="region of interest" description="Disordered" evidence="3">
    <location>
        <begin position="182"/>
        <end position="236"/>
    </location>
</feature>
<keyword evidence="2" id="KW-0964">Secreted</keyword>
<dbReference type="AlphaFoldDB" id="A0A484AWC1"/>
<feature type="compositionally biased region" description="Gly residues" evidence="3">
    <location>
        <begin position="88"/>
        <end position="115"/>
    </location>
</feature>
<feature type="compositionally biased region" description="Basic and acidic residues" evidence="3">
    <location>
        <begin position="62"/>
        <end position="74"/>
    </location>
</feature>
<accession>A0A484AWC1</accession>
<keyword evidence="4" id="KW-0732">Signal</keyword>
<evidence type="ECO:0000259" key="5">
    <source>
        <dbReference type="SMART" id="SM01318"/>
    </source>
</evidence>
<evidence type="ECO:0000256" key="2">
    <source>
        <dbReference type="ARBA" id="ARBA00022525"/>
    </source>
</evidence>
<evidence type="ECO:0000256" key="4">
    <source>
        <dbReference type="SAM" id="SignalP"/>
    </source>
</evidence>
<comment type="subcellular location">
    <subcellularLocation>
        <location evidence="1">Secreted</location>
    </subcellularLocation>
</comment>
<feature type="region of interest" description="Disordered" evidence="3">
    <location>
        <begin position="30"/>
        <end position="117"/>
    </location>
</feature>
<dbReference type="InterPro" id="IPR029277">
    <property type="entry name" value="SVWC_dom"/>
</dbReference>
<evidence type="ECO:0000256" key="3">
    <source>
        <dbReference type="SAM" id="MobiDB-lite"/>
    </source>
</evidence>
<feature type="chain" id="PRO_5019774667" description="Single domain-containing protein" evidence="4">
    <location>
        <begin position="20"/>
        <end position="236"/>
    </location>
</feature>